<keyword evidence="2" id="KW-0238">DNA-binding</keyword>
<evidence type="ECO:0000313" key="5">
    <source>
        <dbReference type="EMBL" id="TWU35714.1"/>
    </source>
</evidence>
<feature type="domain" description="HTH arsR-type" evidence="4">
    <location>
        <begin position="2"/>
        <end position="102"/>
    </location>
</feature>
<dbReference type="EMBL" id="SJPY01000009">
    <property type="protein sequence ID" value="TWU35714.1"/>
    <property type="molecule type" value="Genomic_DNA"/>
</dbReference>
<evidence type="ECO:0000313" key="6">
    <source>
        <dbReference type="Proteomes" id="UP000315471"/>
    </source>
</evidence>
<dbReference type="InterPro" id="IPR011991">
    <property type="entry name" value="ArsR-like_HTH"/>
</dbReference>
<dbReference type="SMART" id="SM00418">
    <property type="entry name" value="HTH_ARSR"/>
    <property type="match status" value="1"/>
</dbReference>
<dbReference type="PANTHER" id="PTHR43132">
    <property type="entry name" value="ARSENICAL RESISTANCE OPERON REPRESSOR ARSR-RELATED"/>
    <property type="match status" value="1"/>
</dbReference>
<dbReference type="SUPFAM" id="SSF46785">
    <property type="entry name" value="Winged helix' DNA-binding domain"/>
    <property type="match status" value="1"/>
</dbReference>
<dbReference type="OrthoDB" id="9802016at2"/>
<accession>A0A5C6DI30</accession>
<dbReference type="PRINTS" id="PR00778">
    <property type="entry name" value="HTHARSR"/>
</dbReference>
<evidence type="ECO:0000256" key="2">
    <source>
        <dbReference type="ARBA" id="ARBA00023125"/>
    </source>
</evidence>
<sequence length="126" mass="14218">MPKDDIATDINVMFRAFADTTRLRILHLLVQGETCVGNLVEVLQLPQSAVSRHLAYLRKANLVDVRKAGLWAYYSLTPAKSSFQSKLYECLNECFCEVPELEADAQRARNLKKSGGCCPEWKVDEP</sequence>
<protein>
    <submittedName>
        <fullName evidence="5">HTH-type transcriptional repressor CzrA</fullName>
    </submittedName>
</protein>
<dbReference type="GO" id="GO:0003700">
    <property type="term" value="F:DNA-binding transcription factor activity"/>
    <property type="evidence" value="ECO:0007669"/>
    <property type="project" value="InterPro"/>
</dbReference>
<dbReference type="InterPro" id="IPR001845">
    <property type="entry name" value="HTH_ArsR_DNA-bd_dom"/>
</dbReference>
<keyword evidence="1" id="KW-0805">Transcription regulation</keyword>
<dbReference type="CDD" id="cd00090">
    <property type="entry name" value="HTH_ARSR"/>
    <property type="match status" value="1"/>
</dbReference>
<dbReference type="RefSeq" id="WP_146602246.1">
    <property type="nucleotide sequence ID" value="NZ_SJPY01000009.1"/>
</dbReference>
<evidence type="ECO:0000256" key="3">
    <source>
        <dbReference type="ARBA" id="ARBA00023163"/>
    </source>
</evidence>
<dbReference type="PROSITE" id="PS50987">
    <property type="entry name" value="HTH_ARSR_2"/>
    <property type="match status" value="1"/>
</dbReference>
<keyword evidence="6" id="KW-1185">Reference proteome</keyword>
<dbReference type="AlphaFoldDB" id="A0A5C6DI30"/>
<dbReference type="GO" id="GO:0003677">
    <property type="term" value="F:DNA binding"/>
    <property type="evidence" value="ECO:0007669"/>
    <property type="project" value="UniProtKB-KW"/>
</dbReference>
<proteinExistence type="predicted"/>
<organism evidence="5 6">
    <name type="scientific">Novipirellula aureliae</name>
    <dbReference type="NCBI Taxonomy" id="2527966"/>
    <lineage>
        <taxon>Bacteria</taxon>
        <taxon>Pseudomonadati</taxon>
        <taxon>Planctomycetota</taxon>
        <taxon>Planctomycetia</taxon>
        <taxon>Pirellulales</taxon>
        <taxon>Pirellulaceae</taxon>
        <taxon>Novipirellula</taxon>
    </lineage>
</organism>
<dbReference type="InterPro" id="IPR036388">
    <property type="entry name" value="WH-like_DNA-bd_sf"/>
</dbReference>
<keyword evidence="3" id="KW-0804">Transcription</keyword>
<dbReference type="PANTHER" id="PTHR43132:SF2">
    <property type="entry name" value="ARSENICAL RESISTANCE OPERON REPRESSOR ARSR-RELATED"/>
    <property type="match status" value="1"/>
</dbReference>
<dbReference type="InterPro" id="IPR036390">
    <property type="entry name" value="WH_DNA-bd_sf"/>
</dbReference>
<comment type="caution">
    <text evidence="5">The sequence shown here is derived from an EMBL/GenBank/DDBJ whole genome shotgun (WGS) entry which is preliminary data.</text>
</comment>
<dbReference type="NCBIfam" id="NF033788">
    <property type="entry name" value="HTH_metalloreg"/>
    <property type="match status" value="1"/>
</dbReference>
<name>A0A5C6DI30_9BACT</name>
<gene>
    <name evidence="5" type="primary">czrA</name>
    <name evidence="5" type="ORF">Q31b_51490</name>
</gene>
<evidence type="ECO:0000256" key="1">
    <source>
        <dbReference type="ARBA" id="ARBA00023015"/>
    </source>
</evidence>
<evidence type="ECO:0000259" key="4">
    <source>
        <dbReference type="PROSITE" id="PS50987"/>
    </source>
</evidence>
<dbReference type="Gene3D" id="1.10.10.10">
    <property type="entry name" value="Winged helix-like DNA-binding domain superfamily/Winged helix DNA-binding domain"/>
    <property type="match status" value="1"/>
</dbReference>
<dbReference type="Pfam" id="PF01022">
    <property type="entry name" value="HTH_5"/>
    <property type="match status" value="1"/>
</dbReference>
<dbReference type="InterPro" id="IPR051011">
    <property type="entry name" value="Metal_resp_trans_reg"/>
</dbReference>
<reference evidence="5 6" key="1">
    <citation type="submission" date="2019-02" db="EMBL/GenBank/DDBJ databases">
        <title>Deep-cultivation of Planctomycetes and their phenomic and genomic characterization uncovers novel biology.</title>
        <authorList>
            <person name="Wiegand S."/>
            <person name="Jogler M."/>
            <person name="Boedeker C."/>
            <person name="Pinto D."/>
            <person name="Vollmers J."/>
            <person name="Rivas-Marin E."/>
            <person name="Kohn T."/>
            <person name="Peeters S.H."/>
            <person name="Heuer A."/>
            <person name="Rast P."/>
            <person name="Oberbeckmann S."/>
            <person name="Bunk B."/>
            <person name="Jeske O."/>
            <person name="Meyerdierks A."/>
            <person name="Storesund J.E."/>
            <person name="Kallscheuer N."/>
            <person name="Luecker S."/>
            <person name="Lage O.M."/>
            <person name="Pohl T."/>
            <person name="Merkel B.J."/>
            <person name="Hornburger P."/>
            <person name="Mueller R.-W."/>
            <person name="Bruemmer F."/>
            <person name="Labrenz M."/>
            <person name="Spormann A.M."/>
            <person name="Op Den Camp H."/>
            <person name="Overmann J."/>
            <person name="Amann R."/>
            <person name="Jetten M.S.M."/>
            <person name="Mascher T."/>
            <person name="Medema M.H."/>
            <person name="Devos D.P."/>
            <person name="Kaster A.-K."/>
            <person name="Ovreas L."/>
            <person name="Rohde M."/>
            <person name="Galperin M.Y."/>
            <person name="Jogler C."/>
        </authorList>
    </citation>
    <scope>NUCLEOTIDE SEQUENCE [LARGE SCALE GENOMIC DNA]</scope>
    <source>
        <strain evidence="5 6">Q31b</strain>
    </source>
</reference>
<dbReference type="Proteomes" id="UP000315471">
    <property type="component" value="Unassembled WGS sequence"/>
</dbReference>